<dbReference type="GO" id="GO:0042054">
    <property type="term" value="F:histone methyltransferase activity"/>
    <property type="evidence" value="ECO:0007669"/>
    <property type="project" value="TreeGrafter"/>
</dbReference>
<evidence type="ECO:0000256" key="5">
    <source>
        <dbReference type="ARBA" id="ARBA00025081"/>
    </source>
</evidence>
<dbReference type="SUPFAM" id="SSF53335">
    <property type="entry name" value="S-adenosyl-L-methionine-dependent methyltransferases"/>
    <property type="match status" value="2"/>
</dbReference>
<evidence type="ECO:0000313" key="10">
    <source>
        <dbReference type="Proteomes" id="UP000075886"/>
    </source>
</evidence>
<dbReference type="Gene3D" id="2.70.160.11">
    <property type="entry name" value="Hnrnp arginine n-methyltransferase1"/>
    <property type="match status" value="2"/>
</dbReference>
<evidence type="ECO:0000256" key="4">
    <source>
        <dbReference type="ARBA" id="ARBA00022737"/>
    </source>
</evidence>
<dbReference type="PIRSF" id="PIRSF036946">
    <property type="entry name" value="Arg_N-mtase"/>
    <property type="match status" value="1"/>
</dbReference>
<keyword evidence="1 7" id="KW-0489">Methyltransferase</keyword>
<dbReference type="EnsemblMetazoa" id="AFAF020623-RA">
    <property type="protein sequence ID" value="AFAF020623-PA"/>
    <property type="gene ID" value="AFAF020623"/>
</dbReference>
<dbReference type="PANTHER" id="PTHR11006">
    <property type="entry name" value="PROTEIN ARGININE N-METHYLTRANSFERASE"/>
    <property type="match status" value="1"/>
</dbReference>
<protein>
    <recommendedName>
        <fullName evidence="6">Protein arginine N-methyltransferase</fullName>
        <ecNumber evidence="6">2.1.1.-</ecNumber>
    </recommendedName>
</protein>
<reference evidence="10" key="1">
    <citation type="submission" date="2014-01" db="EMBL/GenBank/DDBJ databases">
        <title>The Genome Sequence of Anopheles farauti FAR1 (V2).</title>
        <authorList>
            <consortium name="The Broad Institute Genomics Platform"/>
            <person name="Neafsey D.E."/>
            <person name="Besansky N."/>
            <person name="Howell P."/>
            <person name="Walton C."/>
            <person name="Young S.K."/>
            <person name="Zeng Q."/>
            <person name="Gargeya S."/>
            <person name="Fitzgerald M."/>
            <person name="Haas B."/>
            <person name="Abouelleil A."/>
            <person name="Allen A.W."/>
            <person name="Alvarado L."/>
            <person name="Arachchi H.M."/>
            <person name="Berlin A.M."/>
            <person name="Chapman S.B."/>
            <person name="Gainer-Dewar J."/>
            <person name="Goldberg J."/>
            <person name="Griggs A."/>
            <person name="Gujja S."/>
            <person name="Hansen M."/>
            <person name="Howarth C."/>
            <person name="Imamovic A."/>
            <person name="Ireland A."/>
            <person name="Larimer J."/>
            <person name="McCowan C."/>
            <person name="Murphy C."/>
            <person name="Pearson M."/>
            <person name="Poon T.W."/>
            <person name="Priest M."/>
            <person name="Roberts A."/>
            <person name="Saif S."/>
            <person name="Shea T."/>
            <person name="Sisk P."/>
            <person name="Sykes S."/>
            <person name="Wortman J."/>
            <person name="Nusbaum C."/>
            <person name="Birren B."/>
        </authorList>
    </citation>
    <scope>NUCLEOTIDE SEQUENCE [LARGE SCALE GENOMIC DNA]</scope>
    <source>
        <strain evidence="10">FAR1</strain>
    </source>
</reference>
<dbReference type="InterPro" id="IPR029063">
    <property type="entry name" value="SAM-dependent_MTases_sf"/>
</dbReference>
<evidence type="ECO:0000256" key="6">
    <source>
        <dbReference type="PIRNR" id="PIRNR036946"/>
    </source>
</evidence>
<dbReference type="InterPro" id="IPR025799">
    <property type="entry name" value="Arg_MeTrfase"/>
</dbReference>
<evidence type="ECO:0000256" key="2">
    <source>
        <dbReference type="ARBA" id="ARBA00022679"/>
    </source>
</evidence>
<name>A0A182R0L6_9DIPT</name>
<dbReference type="FunFam" id="3.40.50.150:FF:000071">
    <property type="entry name" value="Protein arginine N-methyltransferase 7"/>
    <property type="match status" value="1"/>
</dbReference>
<comment type="function">
    <text evidence="6">Arginine methyltransferase that can both catalyze the formation of omega-N monomethylarginine (MMA) and symmetrical dimethylarginine (sDMA).</text>
</comment>
<dbReference type="STRING" id="69004.A0A182R0L6"/>
<dbReference type="CDD" id="cd02440">
    <property type="entry name" value="AdoMet_MTases"/>
    <property type="match status" value="1"/>
</dbReference>
<organism evidence="9 10">
    <name type="scientific">Anopheles farauti</name>
    <dbReference type="NCBI Taxonomy" id="69004"/>
    <lineage>
        <taxon>Eukaryota</taxon>
        <taxon>Metazoa</taxon>
        <taxon>Ecdysozoa</taxon>
        <taxon>Arthropoda</taxon>
        <taxon>Hexapoda</taxon>
        <taxon>Insecta</taxon>
        <taxon>Pterygota</taxon>
        <taxon>Neoptera</taxon>
        <taxon>Endopterygota</taxon>
        <taxon>Diptera</taxon>
        <taxon>Nematocera</taxon>
        <taxon>Culicoidea</taxon>
        <taxon>Culicidae</taxon>
        <taxon>Anophelinae</taxon>
        <taxon>Anopheles</taxon>
    </lineage>
</organism>
<evidence type="ECO:0000313" key="9">
    <source>
        <dbReference type="EnsemblMetazoa" id="AFAF020623-PA"/>
    </source>
</evidence>
<feature type="domain" description="Protein arginine N-methyltransferase" evidence="8">
    <location>
        <begin position="213"/>
        <end position="349"/>
    </location>
</feature>
<keyword evidence="3 7" id="KW-0949">S-adenosyl-L-methionine</keyword>
<evidence type="ECO:0000259" key="8">
    <source>
        <dbReference type="Pfam" id="PF22528"/>
    </source>
</evidence>
<reference evidence="9" key="2">
    <citation type="submission" date="2020-05" db="UniProtKB">
        <authorList>
            <consortium name="EnsemblMetazoa"/>
        </authorList>
    </citation>
    <scope>IDENTIFICATION</scope>
    <source>
        <strain evidence="9">FAR1</strain>
    </source>
</reference>
<evidence type="ECO:0000256" key="3">
    <source>
        <dbReference type="ARBA" id="ARBA00022691"/>
    </source>
</evidence>
<dbReference type="GO" id="GO:0016274">
    <property type="term" value="F:protein-arginine N-methyltransferase activity"/>
    <property type="evidence" value="ECO:0007669"/>
    <property type="project" value="InterPro"/>
</dbReference>
<sequence length="696" mass="78842">MESDFPDSASDDGGFDLRQEIARSAFADMCHDWERNQKYDRALQLTIGRIHAAGREAHVLDIGTGSGLLSMMAIRAGADSVVACEAFRPMADCAEKVIAANGMQDRIRLIKKRSTKLTVGPGRDMERRANVLVTELFDTELIGEGALATYRHALEHLLTDDLVAIPHKATVYAQVVECPLALSWQLLKTLSNADGDILLRVPPEVIACRGTSAVFDIQLSQLPTSSFNVVTEPIPVFTFNWSKRHELINNRFAKNVCQARTSGFPQAVFMWWDLTMDLEGDVLLSCAPYWAHPDQKKLMDQQQQQLQHQQQTKRRLPEGNLIPWRDHWMQAIYFLPPLKLPLQRGQEFVLQSYHDEYSLWFGLEADQQVETSPVDAPHCSCGWHIAQSRSRIGQMNDSLRNKRYLNFFERVFSSDTVLLVLSEGSLLGLAAARMGVKKVLLYEPNAVSRRCMETFVEHNSVPNVRFLPAADALEPEEAATVTHVFAEPHFPSAILPWDNLHYGDLLKNLRTLLPRTVTVIPASATLYALPVEFLDLQKINAPLGSCERFDLSPMDRLIEQHSAYADSPVEAQPLWEYPAYPLAGTIRLMEIDFVDGFEQTKLERGELVVVEPERLNGIAVWIDWHLDGGHSPKTTISSGPLVPVEEASDEPVRWNMNWRQGVHLLRKHPNRKTIIPWTVKFNPTMNNVYFQFDYDE</sequence>
<dbReference type="InterPro" id="IPR055135">
    <property type="entry name" value="PRMT_dom"/>
</dbReference>
<dbReference type="Gene3D" id="3.40.50.150">
    <property type="entry name" value="Vaccinia Virus protein VP39"/>
    <property type="match status" value="2"/>
</dbReference>
<comment type="function">
    <text evidence="5">Essential arginine methyltransferase that can both catalyze the formation of omega-N monomethylarginine (MMA) and symmetrical dimethylarginine (sDMA). Specifically mediates the symmetrical dimethylation of arginine residues in the small nuclear ribonucleoproteins SmD1 and SmD3.</text>
</comment>
<dbReference type="FunFam" id="2.70.160.11:FF:000014">
    <property type="entry name" value="Protein arginine N-methyltransferase 7"/>
    <property type="match status" value="1"/>
</dbReference>
<dbReference type="PROSITE" id="PS51678">
    <property type="entry name" value="SAM_MT_PRMT"/>
    <property type="match status" value="2"/>
</dbReference>
<dbReference type="EC" id="2.1.1.-" evidence="6"/>
<comment type="similarity">
    <text evidence="6">Belongs to the class I-like SAM-binding methyltransferase superfamily. Protein arginine N-methyltransferase family. PRMT7 subfamily.</text>
</comment>
<dbReference type="VEuPathDB" id="VectorBase:AFAF020623"/>
<dbReference type="AlphaFoldDB" id="A0A182R0L6"/>
<dbReference type="EMBL" id="AXCN02000558">
    <property type="status" value="NOT_ANNOTATED_CDS"/>
    <property type="molecule type" value="Genomic_DNA"/>
</dbReference>
<dbReference type="Pfam" id="PF22528">
    <property type="entry name" value="PRMT_C"/>
    <property type="match status" value="1"/>
</dbReference>
<keyword evidence="4" id="KW-0677">Repeat</keyword>
<proteinExistence type="inferred from homology"/>
<dbReference type="PANTHER" id="PTHR11006:SF4">
    <property type="entry name" value="PROTEIN ARGININE N-METHYLTRANSFERASE 7"/>
    <property type="match status" value="1"/>
</dbReference>
<dbReference type="Pfam" id="PF06325">
    <property type="entry name" value="PrmA"/>
    <property type="match status" value="1"/>
</dbReference>
<keyword evidence="2 7" id="KW-0808">Transferase</keyword>
<accession>A0A182R0L6</accession>
<dbReference type="FunFam" id="3.40.50.150:FF:000070">
    <property type="entry name" value="Protein arginine N-methyltransferase 7"/>
    <property type="match status" value="1"/>
</dbReference>
<dbReference type="GO" id="GO:0032259">
    <property type="term" value="P:methylation"/>
    <property type="evidence" value="ECO:0007669"/>
    <property type="project" value="UniProtKB-KW"/>
</dbReference>
<keyword evidence="10" id="KW-1185">Reference proteome</keyword>
<dbReference type="InterPro" id="IPR014644">
    <property type="entry name" value="MeTrfase_PRMT7"/>
</dbReference>
<evidence type="ECO:0000256" key="1">
    <source>
        <dbReference type="ARBA" id="ARBA00022603"/>
    </source>
</evidence>
<dbReference type="Proteomes" id="UP000075886">
    <property type="component" value="Unassembled WGS sequence"/>
</dbReference>
<evidence type="ECO:0000256" key="7">
    <source>
        <dbReference type="PROSITE-ProRule" id="PRU01015"/>
    </source>
</evidence>